<evidence type="ECO:0000313" key="2">
    <source>
        <dbReference type="Proteomes" id="UP000481339"/>
    </source>
</evidence>
<comment type="caution">
    <text evidence="1">The sequence shown here is derived from an EMBL/GenBank/DDBJ whole genome shotgun (WGS) entry which is preliminary data.</text>
</comment>
<evidence type="ECO:0000313" key="1">
    <source>
        <dbReference type="EMBL" id="KAB1633512.1"/>
    </source>
</evidence>
<dbReference type="OrthoDB" id="8779161at2"/>
<reference evidence="1 2" key="1">
    <citation type="submission" date="2019-09" db="EMBL/GenBank/DDBJ databases">
        <title>Phylogeny of genus Pseudoclavibacter and closely related genus.</title>
        <authorList>
            <person name="Li Y."/>
        </authorList>
    </citation>
    <scope>NUCLEOTIDE SEQUENCE [LARGE SCALE GENOMIC DNA]</scope>
    <source>
        <strain evidence="1 2">JCM 16921</strain>
    </source>
</reference>
<dbReference type="Proteomes" id="UP000481339">
    <property type="component" value="Unassembled WGS sequence"/>
</dbReference>
<organism evidence="1 2">
    <name type="scientific">Pseudoclavibacter caeni</name>
    <dbReference type="NCBI Taxonomy" id="908846"/>
    <lineage>
        <taxon>Bacteria</taxon>
        <taxon>Bacillati</taxon>
        <taxon>Actinomycetota</taxon>
        <taxon>Actinomycetes</taxon>
        <taxon>Micrococcales</taxon>
        <taxon>Microbacteriaceae</taxon>
        <taxon>Pseudoclavibacter</taxon>
    </lineage>
</organism>
<dbReference type="PANTHER" id="PTHR33558:SF1">
    <property type="entry name" value="GLUTAREDOXIN-LIKE PROTEIN C5ORF63 HOMOLOG"/>
    <property type="match status" value="1"/>
</dbReference>
<dbReference type="InterPro" id="IPR036249">
    <property type="entry name" value="Thioredoxin-like_sf"/>
</dbReference>
<dbReference type="RefSeq" id="WP_158035291.1">
    <property type="nucleotide sequence ID" value="NZ_BAAAZV010000006.1"/>
</dbReference>
<sequence length="87" mass="9550">MIDVVMYQRPGCHLCDDARGVLTAVVAEARAAGTAVTVREVDIDQDAALRDRYGELVPVIAVEGDPVCQWWADADRLRRAIDRVAGR</sequence>
<keyword evidence="2" id="KW-1185">Reference proteome</keyword>
<name>A0A7C8FTT7_9MICO</name>
<accession>A0A7C8FTT7</accession>
<dbReference type="PANTHER" id="PTHR33558">
    <property type="entry name" value="GLUTAREDOXIN-LIKE PROTEIN C5ORF63 HOMOLOG"/>
    <property type="match status" value="1"/>
</dbReference>
<dbReference type="SUPFAM" id="SSF52833">
    <property type="entry name" value="Thioredoxin-like"/>
    <property type="match status" value="1"/>
</dbReference>
<dbReference type="InterPro" id="IPR008554">
    <property type="entry name" value="Glutaredoxin-like"/>
</dbReference>
<gene>
    <name evidence="1" type="ORF">F8O02_00825</name>
</gene>
<dbReference type="AlphaFoldDB" id="A0A7C8FTT7"/>
<dbReference type="InterPro" id="IPR052565">
    <property type="entry name" value="Glutaredoxin-like_YDR286C"/>
</dbReference>
<protein>
    <submittedName>
        <fullName evidence="1">Glutaredoxin family protein</fullName>
    </submittedName>
</protein>
<dbReference type="Pfam" id="PF05768">
    <property type="entry name" value="Glrx-like"/>
    <property type="match status" value="1"/>
</dbReference>
<dbReference type="EMBL" id="WBKA01000001">
    <property type="protein sequence ID" value="KAB1633512.1"/>
    <property type="molecule type" value="Genomic_DNA"/>
</dbReference>
<dbReference type="Gene3D" id="3.40.30.10">
    <property type="entry name" value="Glutaredoxin"/>
    <property type="match status" value="1"/>
</dbReference>
<proteinExistence type="predicted"/>